<organism evidence="1">
    <name type="scientific">Ophidiomyces ophidiicola</name>
    <dbReference type="NCBI Taxonomy" id="1387563"/>
    <lineage>
        <taxon>Eukaryota</taxon>
        <taxon>Fungi</taxon>
        <taxon>Dikarya</taxon>
        <taxon>Ascomycota</taxon>
        <taxon>Pezizomycotina</taxon>
        <taxon>Eurotiomycetes</taxon>
        <taxon>Eurotiomycetidae</taxon>
        <taxon>Onygenales</taxon>
        <taxon>Onygenaceae</taxon>
        <taxon>Ophidiomyces</taxon>
    </lineage>
</organism>
<sequence>MFTRPVPGPSLCLRRAPGAVRRLALAGSTVGAVGSVVTVGTITYEINRRIGSAECLLESKRSLSATCPNYNMQARRATLNRIMEAAESGEYLDTESFRPEYTREAANKEAPPRIDELDRNRETGTKRLSPRERNTLDDSLSWIQTLGSLKVERNVRIPPVGQPMIAEDNFSALLSELQSKEQAGTQVKRHNHDSSDTNRSNHRHTKRSGTEGSIQRLVDASKFMTAAQRFLTYIQPSPDVSENAKDICFRLFNETINAGHFNLAYRLYEWMDFALTLSQESWEAMIHALGTQWKREAVVEIYLKHSETFDISEQLRPLVLTSLLHSLRLEDAKQFVFRFLKDDKLCSLCNVYILGLWKKTGDIELVKAQFDASTTMLRQNKIELSRPFFSGMLEALVEADDPKSIVHLIEDMKARYDHSPPGRLLSKMARQQALKFEWEEVFRILEKLHELHNGSRYMLQTFHRVFLEFSAVHSGPKIRDFFFRGIENFGIIPDNIFFNHIVRTYLQKGTTEMMVELIKTAEDGNWPVTLDKEKLLKLAESQHRRIWTPPSIWEMSRLFGRLHRRQRVPNVTIREKPNNLLRGKPYDFQSRPSTFDYAVPLEEHLIYHIEQGSPGVAVGRFQEIRLLGRKVSTLELNLAVTAMILRDRSILEAKHTLETDMDALVMLDNTALLPFFKRILSYSNDISEEEALALGISNFYDILVQEARPINNRVLVTTCASLIAENRPKDALRLMRFACNHDNAPRKLDAKTVRMVANASADIGHLGGIHWSIMAALRRELPSTVPLVADIYTIIENLRSSLAAPNMEYTAADRELVEYLVSLVRVFQPLQQHGDDLKMLCTPDGELLSRRLESWSDIPQLAKALVNIDDDP</sequence>
<evidence type="ECO:0000313" key="1">
    <source>
        <dbReference type="EMBL" id="KAI2386206.1"/>
    </source>
</evidence>
<accession>A0ACB8UVP5</accession>
<comment type="caution">
    <text evidence="1">The sequence shown here is derived from an EMBL/GenBank/DDBJ whole genome shotgun (WGS) entry which is preliminary data.</text>
</comment>
<reference evidence="1" key="1">
    <citation type="journal article" date="2022" name="bioRxiv">
        <title>Population genetic analysis of Ophidiomyces ophidiicola, the causative agent of snake fungal disease, indicates recent introductions to the USA.</title>
        <authorList>
            <person name="Ladner J.T."/>
            <person name="Palmer J.M."/>
            <person name="Ettinger C.L."/>
            <person name="Stajich J.E."/>
            <person name="Farrell T.M."/>
            <person name="Glorioso B.M."/>
            <person name="Lawson B."/>
            <person name="Price S.J."/>
            <person name="Stengle A.G."/>
            <person name="Grear D.A."/>
            <person name="Lorch J.M."/>
        </authorList>
    </citation>
    <scope>NUCLEOTIDE SEQUENCE</scope>
    <source>
        <strain evidence="1">NWHC 24266-5</strain>
    </source>
</reference>
<name>A0ACB8UVP5_9EURO</name>
<gene>
    <name evidence="1" type="ORF">LOY88_003676</name>
</gene>
<proteinExistence type="predicted"/>
<dbReference type="EMBL" id="JALBCA010000050">
    <property type="protein sequence ID" value="KAI2386206.1"/>
    <property type="molecule type" value="Genomic_DNA"/>
</dbReference>
<protein>
    <submittedName>
        <fullName evidence="1">Uncharacterized protein</fullName>
    </submittedName>
</protein>